<dbReference type="InParanoid" id="A0A1X7SM68"/>
<proteinExistence type="predicted"/>
<keyword evidence="1" id="KW-0732">Signal</keyword>
<feature type="chain" id="PRO_5013208398" evidence="1">
    <location>
        <begin position="23"/>
        <end position="104"/>
    </location>
</feature>
<dbReference type="AlphaFoldDB" id="A0A1X7SM68"/>
<sequence>MIHLRDISMLSLLGVTTPLTKSEEINSVCSQSERQEQIQRNRHYMKTVLNILKFYFFQEIALRGHREVDSAANKGNFLELLNLVSEHHPVVKARWSQECYLHFT</sequence>
<evidence type="ECO:0000256" key="1">
    <source>
        <dbReference type="SAM" id="SignalP"/>
    </source>
</evidence>
<organism evidence="2">
    <name type="scientific">Amphimedon queenslandica</name>
    <name type="common">Sponge</name>
    <dbReference type="NCBI Taxonomy" id="400682"/>
    <lineage>
        <taxon>Eukaryota</taxon>
        <taxon>Metazoa</taxon>
        <taxon>Porifera</taxon>
        <taxon>Demospongiae</taxon>
        <taxon>Heteroscleromorpha</taxon>
        <taxon>Haplosclerida</taxon>
        <taxon>Niphatidae</taxon>
        <taxon>Amphimedon</taxon>
    </lineage>
</organism>
<accession>A0A1X7SM68</accession>
<name>A0A1X7SM68_AMPQE</name>
<feature type="signal peptide" evidence="1">
    <location>
        <begin position="1"/>
        <end position="22"/>
    </location>
</feature>
<dbReference type="EnsemblMetazoa" id="Aqu2.1.03202_001">
    <property type="protein sequence ID" value="Aqu2.1.03202_001"/>
    <property type="gene ID" value="Aqu2.1.03202"/>
</dbReference>
<evidence type="ECO:0000313" key="2">
    <source>
        <dbReference type="EnsemblMetazoa" id="Aqu2.1.03202_001"/>
    </source>
</evidence>
<reference evidence="2" key="1">
    <citation type="submission" date="2017-05" db="UniProtKB">
        <authorList>
            <consortium name="EnsemblMetazoa"/>
        </authorList>
    </citation>
    <scope>IDENTIFICATION</scope>
</reference>
<protein>
    <submittedName>
        <fullName evidence="2">Uncharacterized protein</fullName>
    </submittedName>
</protein>